<keyword evidence="3" id="KW-1185">Reference proteome</keyword>
<proteinExistence type="predicted"/>
<accession>A0A365NYS8</accession>
<sequence>MKSKIFYSFLISLLFSIFGILNDSYLFFNYDSLDGLSNDLYFLFFSNGGSTFQWLSYYVFPNLKLKTAFIIGQIIYVPFLALLILSMIILFHFVFKRLNQIKLQKD</sequence>
<organism evidence="2 3">
    <name type="scientific">Flavobacterium tibetense</name>
    <dbReference type="NCBI Taxonomy" id="2233533"/>
    <lineage>
        <taxon>Bacteria</taxon>
        <taxon>Pseudomonadati</taxon>
        <taxon>Bacteroidota</taxon>
        <taxon>Flavobacteriia</taxon>
        <taxon>Flavobacteriales</taxon>
        <taxon>Flavobacteriaceae</taxon>
        <taxon>Flavobacterium</taxon>
    </lineage>
</organism>
<name>A0A365NYS8_9FLAO</name>
<protein>
    <submittedName>
        <fullName evidence="2">Uncharacterized protein</fullName>
    </submittedName>
</protein>
<keyword evidence="1" id="KW-0472">Membrane</keyword>
<evidence type="ECO:0000256" key="1">
    <source>
        <dbReference type="SAM" id="Phobius"/>
    </source>
</evidence>
<reference evidence="2 3" key="1">
    <citation type="submission" date="2018-06" db="EMBL/GenBank/DDBJ databases">
        <title>Flavobacterium tibetense sp. nov., isolated from a wetland YonghuCo on Tibetan Plateau.</title>
        <authorList>
            <person name="Xing P."/>
            <person name="Phurbu D."/>
            <person name="Lu H."/>
        </authorList>
    </citation>
    <scope>NUCLEOTIDE SEQUENCE [LARGE SCALE GENOMIC DNA]</scope>
    <source>
        <strain evidence="2 3">YH5</strain>
    </source>
</reference>
<evidence type="ECO:0000313" key="3">
    <source>
        <dbReference type="Proteomes" id="UP000253319"/>
    </source>
</evidence>
<evidence type="ECO:0000313" key="2">
    <source>
        <dbReference type="EMBL" id="RBA27369.1"/>
    </source>
</evidence>
<comment type="caution">
    <text evidence="2">The sequence shown here is derived from an EMBL/GenBank/DDBJ whole genome shotgun (WGS) entry which is preliminary data.</text>
</comment>
<dbReference type="EMBL" id="QLST01000022">
    <property type="protein sequence ID" value="RBA27369.1"/>
    <property type="molecule type" value="Genomic_DNA"/>
</dbReference>
<keyword evidence="1" id="KW-0812">Transmembrane</keyword>
<dbReference type="Proteomes" id="UP000253319">
    <property type="component" value="Unassembled WGS sequence"/>
</dbReference>
<dbReference type="AlphaFoldDB" id="A0A365NYS8"/>
<keyword evidence="1" id="KW-1133">Transmembrane helix</keyword>
<feature type="transmembrane region" description="Helical" evidence="1">
    <location>
        <begin position="70"/>
        <end position="95"/>
    </location>
</feature>
<feature type="transmembrane region" description="Helical" evidence="1">
    <location>
        <begin position="6"/>
        <end position="28"/>
    </location>
</feature>
<gene>
    <name evidence="2" type="ORF">DPN68_12605</name>
</gene>
<dbReference type="RefSeq" id="WP_113990000.1">
    <property type="nucleotide sequence ID" value="NZ_QLST01000022.1"/>
</dbReference>